<name>A0A2S7IIC4_9BACT</name>
<evidence type="ECO:0000313" key="13">
    <source>
        <dbReference type="Proteomes" id="UP000239590"/>
    </source>
</evidence>
<dbReference type="OrthoDB" id="9781621at2"/>
<evidence type="ECO:0000256" key="5">
    <source>
        <dbReference type="ARBA" id="ARBA00022946"/>
    </source>
</evidence>
<comment type="caution">
    <text evidence="12">The sequence shown here is derived from an EMBL/GenBank/DDBJ whole genome shotgun (WGS) entry which is preliminary data.</text>
</comment>
<comment type="catalytic activity">
    <reaction evidence="8">
        <text>a quinone + NADH + H(+) = a quinol + NAD(+)</text>
        <dbReference type="Rhea" id="RHEA:46160"/>
        <dbReference type="ChEBI" id="CHEBI:15378"/>
        <dbReference type="ChEBI" id="CHEBI:24646"/>
        <dbReference type="ChEBI" id="CHEBI:57540"/>
        <dbReference type="ChEBI" id="CHEBI:57945"/>
        <dbReference type="ChEBI" id="CHEBI:132124"/>
        <dbReference type="EC" id="1.6.5.9"/>
    </reaction>
</comment>
<keyword evidence="3" id="KW-0285">Flavoprotein</keyword>
<keyword evidence="6" id="KW-0560">Oxidoreductase</keyword>
<dbReference type="PANTHER" id="PTHR43706:SF47">
    <property type="entry name" value="EXTERNAL NADH-UBIQUINONE OXIDOREDUCTASE 1, MITOCHONDRIAL-RELATED"/>
    <property type="match status" value="1"/>
</dbReference>
<dbReference type="SUPFAM" id="SSF51905">
    <property type="entry name" value="FAD/NAD(P)-binding domain"/>
    <property type="match status" value="1"/>
</dbReference>
<comment type="similarity">
    <text evidence="1">Belongs to the NADH dehydrogenase family.</text>
</comment>
<dbReference type="InterPro" id="IPR054585">
    <property type="entry name" value="NDH2-like_C"/>
</dbReference>
<protein>
    <recommendedName>
        <fullName evidence="2">NADH:ubiquinone reductase (non-electrogenic)</fullName>
        <ecNumber evidence="2">1.6.5.9</ecNumber>
    </recommendedName>
</protein>
<keyword evidence="9" id="KW-1133">Transmembrane helix</keyword>
<dbReference type="Gene3D" id="3.50.50.100">
    <property type="match status" value="1"/>
</dbReference>
<reference evidence="13" key="1">
    <citation type="submission" date="2018-02" db="EMBL/GenBank/DDBJ databases">
        <title>Genome sequencing of Solimonas sp. HR-BB.</title>
        <authorList>
            <person name="Lee Y."/>
            <person name="Jeon C.O."/>
        </authorList>
    </citation>
    <scope>NUCLEOTIDE SEQUENCE [LARGE SCALE GENOMIC DNA]</scope>
    <source>
        <strain evidence="13">HR-U</strain>
    </source>
</reference>
<dbReference type="AlphaFoldDB" id="A0A2S7IIC4"/>
<keyword evidence="13" id="KW-1185">Reference proteome</keyword>
<dbReference type="EC" id="1.6.5.9" evidence="2"/>
<evidence type="ECO:0000259" key="11">
    <source>
        <dbReference type="Pfam" id="PF22366"/>
    </source>
</evidence>
<evidence type="ECO:0000256" key="8">
    <source>
        <dbReference type="ARBA" id="ARBA00047599"/>
    </source>
</evidence>
<accession>A0A2S7IIC4</accession>
<proteinExistence type="inferred from homology"/>
<dbReference type="Pfam" id="PF07992">
    <property type="entry name" value="Pyr_redox_2"/>
    <property type="match status" value="1"/>
</dbReference>
<evidence type="ECO:0000256" key="3">
    <source>
        <dbReference type="ARBA" id="ARBA00022630"/>
    </source>
</evidence>
<keyword evidence="5" id="KW-0809">Transit peptide</keyword>
<evidence type="ECO:0000256" key="9">
    <source>
        <dbReference type="SAM" id="Phobius"/>
    </source>
</evidence>
<feature type="domain" description="External alternative NADH-ubiquinone oxidoreductase-like C-terminal" evidence="11">
    <location>
        <begin position="357"/>
        <end position="412"/>
    </location>
</feature>
<evidence type="ECO:0000256" key="1">
    <source>
        <dbReference type="ARBA" id="ARBA00005272"/>
    </source>
</evidence>
<evidence type="ECO:0000256" key="2">
    <source>
        <dbReference type="ARBA" id="ARBA00012637"/>
    </source>
</evidence>
<dbReference type="PRINTS" id="PR00368">
    <property type="entry name" value="FADPNR"/>
</dbReference>
<keyword evidence="9" id="KW-0472">Membrane</keyword>
<dbReference type="PRINTS" id="PR00411">
    <property type="entry name" value="PNDRDTASEI"/>
</dbReference>
<dbReference type="PANTHER" id="PTHR43706">
    <property type="entry name" value="NADH DEHYDROGENASE"/>
    <property type="match status" value="1"/>
</dbReference>
<dbReference type="EMBL" id="PTRA01000003">
    <property type="protein sequence ID" value="PQA56064.1"/>
    <property type="molecule type" value="Genomic_DNA"/>
</dbReference>
<feature type="domain" description="FAD/NAD(P)-binding" evidence="10">
    <location>
        <begin position="12"/>
        <end position="333"/>
    </location>
</feature>
<dbReference type="InterPro" id="IPR036188">
    <property type="entry name" value="FAD/NAD-bd_sf"/>
</dbReference>
<feature type="transmembrane region" description="Helical" evidence="9">
    <location>
        <begin position="380"/>
        <end position="397"/>
    </location>
</feature>
<evidence type="ECO:0000256" key="6">
    <source>
        <dbReference type="ARBA" id="ARBA00023002"/>
    </source>
</evidence>
<gene>
    <name evidence="12" type="ORF">C5O19_17030</name>
</gene>
<dbReference type="InterPro" id="IPR023753">
    <property type="entry name" value="FAD/NAD-binding_dom"/>
</dbReference>
<evidence type="ECO:0000259" key="10">
    <source>
        <dbReference type="Pfam" id="PF07992"/>
    </source>
</evidence>
<keyword evidence="9" id="KW-0812">Transmembrane</keyword>
<keyword evidence="4" id="KW-0274">FAD</keyword>
<dbReference type="Pfam" id="PF22366">
    <property type="entry name" value="NDH2_C"/>
    <property type="match status" value="1"/>
</dbReference>
<dbReference type="Proteomes" id="UP000239590">
    <property type="component" value="Unassembled WGS sequence"/>
</dbReference>
<sequence>MYSGIPKTSQKRVVIIGAGFGGLAVARKLATYPEIQTVLLDRNNFHQFQPLFYQVAMAGLEPSSISFPLRKAFQNRSNMHIRVTSVTSIDTERQEVETSTMGAISYDYLIIAAGAETNFFGMKNIIERALPMKSVGEALALRNRMLENFERALISDDLDERQGLMNVVVVGGGPTGVELSGTLAEMKVHILPKDYPELDFRQMQIYLVQSGGELLEPMSRQSQIKSEQYLKKLGINVMLNARVTDFDGKYVYLLDGTKLRTDNLVWTAGVKATTFEGIPSEVMGRGGRIKTNAYCQVESLPNVFAIGDIAAVMGDEKFPDGHPQLAQPAIQQGKLLAKNLIRIIRKENLVPFKYKDLGSMATVGRNLAVVDLPFLKFQGFLAWLTWMFVHLVSIVGVKNRLMIFINWVWNYITYDQSLRLIIRSKEPIIKSEVEEAEPTHVNPS</sequence>
<evidence type="ECO:0000313" key="12">
    <source>
        <dbReference type="EMBL" id="PQA56064.1"/>
    </source>
</evidence>
<dbReference type="InterPro" id="IPR045024">
    <property type="entry name" value="NDH-2"/>
</dbReference>
<evidence type="ECO:0000256" key="7">
    <source>
        <dbReference type="ARBA" id="ARBA00023027"/>
    </source>
</evidence>
<evidence type="ECO:0000256" key="4">
    <source>
        <dbReference type="ARBA" id="ARBA00022827"/>
    </source>
</evidence>
<keyword evidence="7" id="KW-0520">NAD</keyword>
<organism evidence="12 13">
    <name type="scientific">Siphonobacter curvatus</name>
    <dbReference type="NCBI Taxonomy" id="2094562"/>
    <lineage>
        <taxon>Bacteria</taxon>
        <taxon>Pseudomonadati</taxon>
        <taxon>Bacteroidota</taxon>
        <taxon>Cytophagia</taxon>
        <taxon>Cytophagales</taxon>
        <taxon>Cytophagaceae</taxon>
        <taxon>Siphonobacter</taxon>
    </lineage>
</organism>
<dbReference type="GO" id="GO:0050136">
    <property type="term" value="F:NADH dehydrogenase (quinone) (non-electrogenic) activity"/>
    <property type="evidence" value="ECO:0007669"/>
    <property type="project" value="UniProtKB-EC"/>
</dbReference>
<dbReference type="RefSeq" id="WP_104714620.1">
    <property type="nucleotide sequence ID" value="NZ_PTRA01000003.1"/>
</dbReference>